<dbReference type="AlphaFoldDB" id="A9HCB7"/>
<accession>A9HCB7</accession>
<dbReference type="KEGG" id="gdi:GDI0982"/>
<protein>
    <submittedName>
        <fullName evidence="1">Uncharacterized protein</fullName>
    </submittedName>
</protein>
<dbReference type="RefSeq" id="WP_012223855.1">
    <property type="nucleotide sequence ID" value="NC_010125.1"/>
</dbReference>
<sequence>MLRLHEKENSLDWPSDLCGFAIRAIKDFLMSEDDHQDNNLDFYAAEVVKKCLLPNDEKGARYLVDALVAHASHRYGSFYKAEQTAAALAERSPLIFLDNALASKDSKLRFSRYATHHHPPLAKIDPQILVEWCQRGDLERWVLVAEAIRPFCSHDNRLDDGAKAVSLSRQADYLLQTAPCPGSILEKLAFHITPTSWSGSRAAIMERRFAALEILSNHSRREVREAFAICAKKIRLNIAREHERELSEDHERDVSFE</sequence>
<gene>
    <name evidence="1" type="ordered locus">GDI0982</name>
</gene>
<keyword evidence="2" id="KW-1185">Reference proteome</keyword>
<evidence type="ECO:0000313" key="2">
    <source>
        <dbReference type="Proteomes" id="UP000001176"/>
    </source>
</evidence>
<dbReference type="EMBL" id="AM889285">
    <property type="protein sequence ID" value="CAP54925.1"/>
    <property type="molecule type" value="Genomic_DNA"/>
</dbReference>
<dbReference type="Proteomes" id="UP000001176">
    <property type="component" value="Chromosome"/>
</dbReference>
<evidence type="ECO:0000313" key="1">
    <source>
        <dbReference type="EMBL" id="CAP54925.1"/>
    </source>
</evidence>
<organism evidence="1 2">
    <name type="scientific">Gluconacetobacter diazotrophicus (strain ATCC 49037 / DSM 5601 / CCUG 37298 / CIP 103539 / LMG 7603 / PAl5)</name>
    <dbReference type="NCBI Taxonomy" id="272568"/>
    <lineage>
        <taxon>Bacteria</taxon>
        <taxon>Pseudomonadati</taxon>
        <taxon>Pseudomonadota</taxon>
        <taxon>Alphaproteobacteria</taxon>
        <taxon>Acetobacterales</taxon>
        <taxon>Acetobacteraceae</taxon>
        <taxon>Gluconacetobacter</taxon>
    </lineage>
</organism>
<dbReference type="OrthoDB" id="556502at2"/>
<reference evidence="1 2" key="1">
    <citation type="journal article" date="2009" name="BMC Genomics">
        <title>Complete genome sequence of the sugarcane nitrogen-fixing endophyte Gluconacetobacter diazotrophicus Pal5.</title>
        <authorList>
            <person name="Bertalan M."/>
            <person name="Albano R."/>
            <person name="Padua V."/>
            <person name="Rouws L."/>
            <person name="Rojas C."/>
            <person name="Hemerly A."/>
            <person name="Teixeira K."/>
            <person name="Schwab S."/>
            <person name="Araujo J."/>
            <person name="Oliveira A."/>
            <person name="Franca L."/>
            <person name="Magalhaes V."/>
            <person name="Alqueres S."/>
            <person name="Cardoso A."/>
            <person name="Almeida W."/>
            <person name="Loureiro M.M."/>
            <person name="Nogueira E."/>
            <person name="Cidade D."/>
            <person name="Oliveira D."/>
            <person name="Simao T."/>
            <person name="Macedo J."/>
            <person name="Valadao A."/>
            <person name="Dreschsel M."/>
            <person name="Freitas F."/>
            <person name="Vidal M."/>
            <person name="Guedes H."/>
            <person name="Rodrigues E."/>
            <person name="Meneses C."/>
            <person name="Brioso P."/>
            <person name="Pozzer L."/>
            <person name="Figueiredo D."/>
            <person name="Montano H."/>
            <person name="Junior J."/>
            <person name="Filho G."/>
            <person name="Flores V."/>
            <person name="Ferreira B."/>
            <person name="Branco A."/>
            <person name="Gonzalez P."/>
            <person name="Guillobel H."/>
            <person name="Lemos M."/>
            <person name="Seibel L."/>
            <person name="Macedo J."/>
            <person name="Alves-Ferreira M."/>
            <person name="Sachetto-Martins G."/>
            <person name="Coelho A."/>
            <person name="Santos E."/>
            <person name="Amaral G."/>
            <person name="Neves A."/>
            <person name="Pacheco A.B."/>
            <person name="Carvalho D."/>
            <person name="Lery L."/>
            <person name="Bisch P."/>
            <person name="Rossle S.C."/>
            <person name="Urmenyi T."/>
            <person name="Kruger W.V."/>
            <person name="Martins O."/>
            <person name="Baldani J.I."/>
            <person name="Ferreira P.C."/>
        </authorList>
    </citation>
    <scope>NUCLEOTIDE SEQUENCE [LARGE SCALE GENOMIC DNA]</scope>
    <source>
        <strain evidence="2">ATCC 49037 / DSM 5601 / CCUG 37298 / CIP 103539 / LMG 7603 / PAl5</strain>
    </source>
</reference>
<name>A9HCB7_GLUDA</name>
<proteinExistence type="predicted"/>